<reference evidence="6 7" key="1">
    <citation type="submission" date="2019-07" db="EMBL/GenBank/DDBJ databases">
        <title>Annotation for the trematode Paragonimus westermani.</title>
        <authorList>
            <person name="Choi Y.-J."/>
        </authorList>
    </citation>
    <scope>NUCLEOTIDE SEQUENCE [LARGE SCALE GENOMIC DNA]</scope>
    <source>
        <strain evidence="6">180907_Pwestermani</strain>
    </source>
</reference>
<feature type="region of interest" description="Disordered" evidence="4">
    <location>
        <begin position="80"/>
        <end position="108"/>
    </location>
</feature>
<dbReference type="InterPro" id="IPR013083">
    <property type="entry name" value="Znf_RING/FYVE/PHD"/>
</dbReference>
<dbReference type="Proteomes" id="UP000699462">
    <property type="component" value="Unassembled WGS sequence"/>
</dbReference>
<feature type="compositionally biased region" description="Polar residues" evidence="4">
    <location>
        <begin position="25"/>
        <end position="43"/>
    </location>
</feature>
<dbReference type="EMBL" id="JTDF01002616">
    <property type="protein sequence ID" value="KAF8568627.1"/>
    <property type="molecule type" value="Genomic_DNA"/>
</dbReference>
<protein>
    <recommendedName>
        <fullName evidence="5">RING-type domain-containing protein</fullName>
    </recommendedName>
</protein>
<evidence type="ECO:0000256" key="4">
    <source>
        <dbReference type="SAM" id="MobiDB-lite"/>
    </source>
</evidence>
<evidence type="ECO:0000256" key="2">
    <source>
        <dbReference type="ARBA" id="ARBA00022833"/>
    </source>
</evidence>
<feature type="compositionally biased region" description="Polar residues" evidence="4">
    <location>
        <begin position="80"/>
        <end position="89"/>
    </location>
</feature>
<gene>
    <name evidence="6" type="ORF">P879_08227</name>
</gene>
<dbReference type="InterPro" id="IPR001841">
    <property type="entry name" value="Znf_RING"/>
</dbReference>
<evidence type="ECO:0000313" key="7">
    <source>
        <dbReference type="Proteomes" id="UP000699462"/>
    </source>
</evidence>
<feature type="region of interest" description="Disordered" evidence="4">
    <location>
        <begin position="23"/>
        <end position="43"/>
    </location>
</feature>
<feature type="non-terminal residue" evidence="6">
    <location>
        <position position="348"/>
    </location>
</feature>
<organism evidence="6 7">
    <name type="scientific">Paragonimus westermani</name>
    <dbReference type="NCBI Taxonomy" id="34504"/>
    <lineage>
        <taxon>Eukaryota</taxon>
        <taxon>Metazoa</taxon>
        <taxon>Spiralia</taxon>
        <taxon>Lophotrochozoa</taxon>
        <taxon>Platyhelminthes</taxon>
        <taxon>Trematoda</taxon>
        <taxon>Digenea</taxon>
        <taxon>Plagiorchiida</taxon>
        <taxon>Troglotremata</taxon>
        <taxon>Troglotrematidae</taxon>
        <taxon>Paragonimus</taxon>
    </lineage>
</organism>
<comment type="caution">
    <text evidence="6">The sequence shown here is derived from an EMBL/GenBank/DDBJ whole genome shotgun (WGS) entry which is preliminary data.</text>
</comment>
<proteinExistence type="predicted"/>
<evidence type="ECO:0000313" key="6">
    <source>
        <dbReference type="EMBL" id="KAF8568627.1"/>
    </source>
</evidence>
<dbReference type="SUPFAM" id="SSF57850">
    <property type="entry name" value="RING/U-box"/>
    <property type="match status" value="1"/>
</dbReference>
<feature type="domain" description="RING-type" evidence="5">
    <location>
        <begin position="284"/>
        <end position="324"/>
    </location>
</feature>
<name>A0A8T0DPH5_9TREM</name>
<dbReference type="OrthoDB" id="6268678at2759"/>
<sequence length="348" mass="38050">YPPIATTLNDQNVHSGFVKHLTYKPSKSQSNSPSVGSNQQKLSDLPCATQTVTFSHSFAQHHPTPDADSLLANYMKSEASSHPTLSVPKSNSSSIFDSIDNRPDESATFSTVSLSKTAESKEDALEAKLLQSRPSKRIRLCRAIENLPADSMSCLDPATYLAAIKSALINTPGSEANRDSLRDFKEALRTYKESATSNTVDCLENRNMECVHVLHNKLSTIFAFDNSEKLLSGVTCFLLPAHRSYYADLCKQRAFSAADQANCPLFSSDKDTAGKSSNNTIITCSKCRACPAQTPLVSTCNHIACFGCWRTIIEDGNRRCPSCKCLVRRRNLTRLVVQPANANKSADA</sequence>
<accession>A0A8T0DPH5</accession>
<dbReference type="GO" id="GO:0008270">
    <property type="term" value="F:zinc ion binding"/>
    <property type="evidence" value="ECO:0007669"/>
    <property type="project" value="UniProtKB-KW"/>
</dbReference>
<keyword evidence="7" id="KW-1185">Reference proteome</keyword>
<dbReference type="Gene3D" id="3.30.40.10">
    <property type="entry name" value="Zinc/RING finger domain, C3HC4 (zinc finger)"/>
    <property type="match status" value="1"/>
</dbReference>
<dbReference type="AlphaFoldDB" id="A0A8T0DPH5"/>
<keyword evidence="2" id="KW-0862">Zinc</keyword>
<keyword evidence="1 3" id="KW-0863">Zinc-finger</keyword>
<dbReference type="CDD" id="cd16449">
    <property type="entry name" value="RING-HC"/>
    <property type="match status" value="1"/>
</dbReference>
<keyword evidence="1 3" id="KW-0479">Metal-binding</keyword>
<evidence type="ECO:0000259" key="5">
    <source>
        <dbReference type="PROSITE" id="PS50089"/>
    </source>
</evidence>
<dbReference type="PROSITE" id="PS50089">
    <property type="entry name" value="ZF_RING_2"/>
    <property type="match status" value="1"/>
</dbReference>
<dbReference type="Pfam" id="PF23116">
    <property type="entry name" value="HHD_RTEL1"/>
    <property type="match status" value="1"/>
</dbReference>
<evidence type="ECO:0000256" key="3">
    <source>
        <dbReference type="PROSITE-ProRule" id="PRU00175"/>
    </source>
</evidence>
<evidence type="ECO:0000256" key="1">
    <source>
        <dbReference type="ARBA" id="ARBA00022771"/>
    </source>
</evidence>